<accession>A0A0K2UHN2</accession>
<organism evidence="1">
    <name type="scientific">Lepeophtheirus salmonis</name>
    <name type="common">Salmon louse</name>
    <name type="synonym">Caligus salmonis</name>
    <dbReference type="NCBI Taxonomy" id="72036"/>
    <lineage>
        <taxon>Eukaryota</taxon>
        <taxon>Metazoa</taxon>
        <taxon>Ecdysozoa</taxon>
        <taxon>Arthropoda</taxon>
        <taxon>Crustacea</taxon>
        <taxon>Multicrustacea</taxon>
        <taxon>Hexanauplia</taxon>
        <taxon>Copepoda</taxon>
        <taxon>Siphonostomatoida</taxon>
        <taxon>Caligidae</taxon>
        <taxon>Lepeophtheirus</taxon>
    </lineage>
</organism>
<sequence>CTCIFYTFSFNISKRKKSGKNKRRNRRHTNTTLDTKYFTYSFSSLPQSCRLFRERTKVLPGLFILIPHLTQQITYTKILTVLLHNVK</sequence>
<dbReference type="AlphaFoldDB" id="A0A0K2UHN2"/>
<name>A0A0K2UHN2_LEPSM</name>
<evidence type="ECO:0000313" key="1">
    <source>
        <dbReference type="EMBL" id="CDW37769.1"/>
    </source>
</evidence>
<dbReference type="EMBL" id="HACA01020408">
    <property type="protein sequence ID" value="CDW37769.1"/>
    <property type="molecule type" value="Transcribed_RNA"/>
</dbReference>
<protein>
    <submittedName>
        <fullName evidence="1">Uncharacterized protein</fullName>
    </submittedName>
</protein>
<reference evidence="1" key="1">
    <citation type="submission" date="2014-05" db="EMBL/GenBank/DDBJ databases">
        <authorList>
            <person name="Chronopoulou M."/>
        </authorList>
    </citation>
    <scope>NUCLEOTIDE SEQUENCE</scope>
    <source>
        <tissue evidence="1">Whole organism</tissue>
    </source>
</reference>
<proteinExistence type="predicted"/>
<feature type="non-terminal residue" evidence="1">
    <location>
        <position position="1"/>
    </location>
</feature>